<comment type="cofactor">
    <cofactor evidence="2">
        <name>Zn(2+)</name>
        <dbReference type="ChEBI" id="CHEBI:29105"/>
    </cofactor>
    <text evidence="2">Binds 1 zinc ion per subunit.</text>
</comment>
<sequence>MQLQDALKTIGEASYRLKKFGELSSIGSYDMTATAPKGAAKRRAELLSFVRAESRKTLLAPETLDAVETLAAHESELSPEMKGELRLYRRRIDAVTGLPETLLQRQSALKSATEQLWIENKYTGDYAGVKAGMKEMIELQKEADSILAARPGGKTPAHPLDPVIDGTDPSMTVAKLEPLFDEIRSRTVPLLQKIAGTGWQPDRSFTKGGYDTGVQRELALKLLAAVGYNPRYGVVGTGEHPCTYGVNRYDVRFTDHFYPDDLLQGTISAMHEGGHGMYEQNVSEDYLDLLIGGGSHGGMHESSSRFWENMVGRSEAFWDYAAPLFKEAFPGRLREIPARDFFLAVNRVQPSLVRIYADELTYNLHIMMRFEIEKMLFDGSLSADDLEDAWNEKSRAYLGIVPEKPWEGWAQDMHWPAGMFGYFQSYTIGTLNAAQIGAAVKKALPDFDGLVRAGEFAPIRAWLAEHWYRHGMLWDNDTLLQKITGEPLSAGYLCDYLEEKFSAIYGV</sequence>
<reference evidence="4" key="2">
    <citation type="journal article" date="2021" name="PeerJ">
        <title>Extensive microbial diversity within the chicken gut microbiome revealed by metagenomics and culture.</title>
        <authorList>
            <person name="Gilroy R."/>
            <person name="Ravi A."/>
            <person name="Getino M."/>
            <person name="Pursley I."/>
            <person name="Horton D.L."/>
            <person name="Alikhan N.F."/>
            <person name="Baker D."/>
            <person name="Gharbi K."/>
            <person name="Hall N."/>
            <person name="Watson M."/>
            <person name="Adriaenssens E.M."/>
            <person name="Foster-Nyarko E."/>
            <person name="Jarju S."/>
            <person name="Secka A."/>
            <person name="Antonio M."/>
            <person name="Oren A."/>
            <person name="Chaudhuri R.R."/>
            <person name="La Ragione R."/>
            <person name="Hildebrand F."/>
            <person name="Pallen M.J."/>
        </authorList>
    </citation>
    <scope>NUCLEOTIDE SEQUENCE</scope>
    <source>
        <strain evidence="4">CHK189-12415</strain>
    </source>
</reference>
<keyword evidence="1 2" id="KW-0479">Metal-binding</keyword>
<dbReference type="InterPro" id="IPR001333">
    <property type="entry name" value="Peptidase_M32_Taq"/>
</dbReference>
<proteinExistence type="inferred from homology"/>
<gene>
    <name evidence="4" type="ORF">IAB37_04975</name>
</gene>
<feature type="binding site" evidence="2">
    <location>
        <position position="301"/>
    </location>
    <ligand>
        <name>Zn(2+)</name>
        <dbReference type="ChEBI" id="CHEBI:29105"/>
        <note>catalytic</note>
    </ligand>
</feature>
<comment type="similarity">
    <text evidence="1">Belongs to the peptidase M32 family.</text>
</comment>
<dbReference type="EMBL" id="DVHA01000162">
    <property type="protein sequence ID" value="HIR60910.1"/>
    <property type="molecule type" value="Genomic_DNA"/>
</dbReference>
<dbReference type="Gene3D" id="1.10.1370.30">
    <property type="match status" value="1"/>
</dbReference>
<evidence type="ECO:0000313" key="5">
    <source>
        <dbReference type="Proteomes" id="UP000824241"/>
    </source>
</evidence>
<comment type="catalytic activity">
    <reaction evidence="1">
        <text>Release of a C-terminal amino acid with broad specificity, except for -Pro.</text>
        <dbReference type="EC" id="3.4.17.19"/>
    </reaction>
</comment>
<dbReference type="GO" id="GO:0046872">
    <property type="term" value="F:metal ion binding"/>
    <property type="evidence" value="ECO:0007669"/>
    <property type="project" value="UniProtKB-KW"/>
</dbReference>
<dbReference type="PRINTS" id="PR00998">
    <property type="entry name" value="CRBOXYPTASET"/>
</dbReference>
<evidence type="ECO:0000313" key="4">
    <source>
        <dbReference type="EMBL" id="HIR60910.1"/>
    </source>
</evidence>
<evidence type="ECO:0000256" key="2">
    <source>
        <dbReference type="PIRSR" id="PIRSR006615-1"/>
    </source>
</evidence>
<organism evidence="4 5">
    <name type="scientific">Candidatus Faecivivens stercoravium</name>
    <dbReference type="NCBI Taxonomy" id="2840803"/>
    <lineage>
        <taxon>Bacteria</taxon>
        <taxon>Bacillati</taxon>
        <taxon>Bacillota</taxon>
        <taxon>Clostridia</taxon>
        <taxon>Eubacteriales</taxon>
        <taxon>Oscillospiraceae</taxon>
        <taxon>Oscillospiraceae incertae sedis</taxon>
        <taxon>Candidatus Faecivivens</taxon>
    </lineage>
</organism>
<dbReference type="GO" id="GO:0004181">
    <property type="term" value="F:metallocarboxypeptidase activity"/>
    <property type="evidence" value="ECO:0007669"/>
    <property type="project" value="UniProtKB-UniRule"/>
</dbReference>
<dbReference type="Proteomes" id="UP000824241">
    <property type="component" value="Unassembled WGS sequence"/>
</dbReference>
<keyword evidence="1" id="KW-0378">Hydrolase</keyword>
<name>A0A9D1J4X9_9FIRM</name>
<feature type="binding site" evidence="2">
    <location>
        <position position="271"/>
    </location>
    <ligand>
        <name>Zn(2+)</name>
        <dbReference type="ChEBI" id="CHEBI:29105"/>
        <note>catalytic</note>
    </ligand>
</feature>
<comment type="caution">
    <text evidence="4">The sequence shown here is derived from an EMBL/GenBank/DDBJ whole genome shotgun (WGS) entry which is preliminary data.</text>
</comment>
<dbReference type="Pfam" id="PF02074">
    <property type="entry name" value="Peptidase_M32"/>
    <property type="match status" value="1"/>
</dbReference>
<dbReference type="PANTHER" id="PTHR34217:SF1">
    <property type="entry name" value="CARBOXYPEPTIDASE 1"/>
    <property type="match status" value="1"/>
</dbReference>
<dbReference type="AlphaFoldDB" id="A0A9D1J4X9"/>
<dbReference type="PROSITE" id="PS52034">
    <property type="entry name" value="PEPTIDASE_M32"/>
    <property type="match status" value="1"/>
</dbReference>
<keyword evidence="1 4" id="KW-0121">Carboxypeptidase</keyword>
<keyword evidence="1" id="KW-0482">Metalloprotease</keyword>
<dbReference type="EC" id="3.4.17.19" evidence="1"/>
<protein>
    <recommendedName>
        <fullName evidence="1">Metal-dependent carboxypeptidase</fullName>
        <ecNumber evidence="1">3.4.17.19</ecNumber>
    </recommendedName>
</protein>
<feature type="active site" description="Proton donor/acceptor" evidence="3">
    <location>
        <position position="272"/>
    </location>
</feature>
<dbReference type="PANTHER" id="PTHR34217">
    <property type="entry name" value="METAL-DEPENDENT CARBOXYPEPTIDASE"/>
    <property type="match status" value="1"/>
</dbReference>
<dbReference type="PIRSF" id="PIRSF006615">
    <property type="entry name" value="Zn_crbxpep_Taq"/>
    <property type="match status" value="1"/>
</dbReference>
<evidence type="ECO:0000256" key="1">
    <source>
        <dbReference type="PIRNR" id="PIRNR006615"/>
    </source>
</evidence>
<dbReference type="GO" id="GO:0006508">
    <property type="term" value="P:proteolysis"/>
    <property type="evidence" value="ECO:0007669"/>
    <property type="project" value="UniProtKB-UniRule"/>
</dbReference>
<reference evidence="4" key="1">
    <citation type="submission" date="2020-10" db="EMBL/GenBank/DDBJ databases">
        <authorList>
            <person name="Gilroy R."/>
        </authorList>
    </citation>
    <scope>NUCLEOTIDE SEQUENCE</scope>
    <source>
        <strain evidence="4">CHK189-12415</strain>
    </source>
</reference>
<keyword evidence="1" id="KW-0645">Protease</keyword>
<dbReference type="SUPFAM" id="SSF55486">
    <property type="entry name" value="Metalloproteases ('zincins'), catalytic domain"/>
    <property type="match status" value="1"/>
</dbReference>
<evidence type="ECO:0000256" key="3">
    <source>
        <dbReference type="PIRSR" id="PIRSR006615-2"/>
    </source>
</evidence>
<dbReference type="CDD" id="cd06460">
    <property type="entry name" value="M32_Taq"/>
    <property type="match status" value="1"/>
</dbReference>
<feature type="binding site" evidence="2">
    <location>
        <position position="275"/>
    </location>
    <ligand>
        <name>Zn(2+)</name>
        <dbReference type="ChEBI" id="CHEBI:29105"/>
        <note>catalytic</note>
    </ligand>
</feature>
<keyword evidence="2" id="KW-0862">Zinc</keyword>
<comment type="function">
    <text evidence="1">Broad specificity carboxypetidase that releases amino acids sequentially from the C-terminus, including neutral, aromatic, polar and basic residues.</text>
</comment>
<accession>A0A9D1J4X9</accession>